<dbReference type="KEGG" id="amog:QRX60_39355"/>
<name>A0A9Y2JNF1_9PSEU</name>
<keyword evidence="3" id="KW-1185">Reference proteome</keyword>
<dbReference type="RefSeq" id="WP_285996536.1">
    <property type="nucleotide sequence ID" value="NZ_CP127295.1"/>
</dbReference>
<reference evidence="2 3" key="1">
    <citation type="submission" date="2023-06" db="EMBL/GenBank/DDBJ databases">
        <authorList>
            <person name="Oyuntsetseg B."/>
            <person name="Kim S.B."/>
        </authorList>
    </citation>
    <scope>NUCLEOTIDE SEQUENCE [LARGE SCALE GENOMIC DNA]</scope>
    <source>
        <strain evidence="2 3">4-36</strain>
    </source>
</reference>
<evidence type="ECO:0000313" key="2">
    <source>
        <dbReference type="EMBL" id="WIY00064.1"/>
    </source>
</evidence>
<evidence type="ECO:0000256" key="1">
    <source>
        <dbReference type="SAM" id="Phobius"/>
    </source>
</evidence>
<keyword evidence="1" id="KW-0812">Transmembrane</keyword>
<feature type="transmembrane region" description="Helical" evidence="1">
    <location>
        <begin position="7"/>
        <end position="28"/>
    </location>
</feature>
<accession>A0A9Y2JNF1</accession>
<evidence type="ECO:0000313" key="3">
    <source>
        <dbReference type="Proteomes" id="UP001239397"/>
    </source>
</evidence>
<feature type="transmembrane region" description="Helical" evidence="1">
    <location>
        <begin position="34"/>
        <end position="56"/>
    </location>
</feature>
<sequence length="73" mass="8502">MWRIGFYVWRAWIYAKYGVPAALVLYLIHHVQGWSALFWIVTAVFGCVGLGLVLGVTEFRNREFGDIGRERIR</sequence>
<keyword evidence="1" id="KW-0472">Membrane</keyword>
<gene>
    <name evidence="2" type="ORF">QRX60_39355</name>
</gene>
<proteinExistence type="predicted"/>
<organism evidence="2 3">
    <name type="scientific">Amycolatopsis mongoliensis</name>
    <dbReference type="NCBI Taxonomy" id="715475"/>
    <lineage>
        <taxon>Bacteria</taxon>
        <taxon>Bacillati</taxon>
        <taxon>Actinomycetota</taxon>
        <taxon>Actinomycetes</taxon>
        <taxon>Pseudonocardiales</taxon>
        <taxon>Pseudonocardiaceae</taxon>
        <taxon>Amycolatopsis</taxon>
    </lineage>
</organism>
<dbReference type="Proteomes" id="UP001239397">
    <property type="component" value="Chromosome"/>
</dbReference>
<dbReference type="EMBL" id="CP127295">
    <property type="protein sequence ID" value="WIY00064.1"/>
    <property type="molecule type" value="Genomic_DNA"/>
</dbReference>
<dbReference type="AlphaFoldDB" id="A0A9Y2JNF1"/>
<keyword evidence="1" id="KW-1133">Transmembrane helix</keyword>
<protein>
    <submittedName>
        <fullName evidence="2">Uncharacterized protein</fullName>
    </submittedName>
</protein>